<dbReference type="SUPFAM" id="SSF46785">
    <property type="entry name" value="Winged helix' DNA-binding domain"/>
    <property type="match status" value="1"/>
</dbReference>
<organism evidence="1 2">
    <name type="scientific">Pacificimonas flava</name>
    <dbReference type="NCBI Taxonomy" id="1234595"/>
    <lineage>
        <taxon>Bacteria</taxon>
        <taxon>Pseudomonadati</taxon>
        <taxon>Pseudomonadota</taxon>
        <taxon>Alphaproteobacteria</taxon>
        <taxon>Sphingomonadales</taxon>
        <taxon>Sphingosinicellaceae</taxon>
        <taxon>Pacificimonas</taxon>
    </lineage>
</organism>
<accession>A0A219B9C8</accession>
<dbReference type="EMBL" id="NFZT01000001">
    <property type="protein sequence ID" value="OWV34378.1"/>
    <property type="molecule type" value="Genomic_DNA"/>
</dbReference>
<dbReference type="Proteomes" id="UP000198462">
    <property type="component" value="Unassembled WGS sequence"/>
</dbReference>
<dbReference type="InterPro" id="IPR036388">
    <property type="entry name" value="WH-like_DNA-bd_sf"/>
</dbReference>
<sequence>MVCFVTGESLMSEQQIDDLQMPRKGTKTARLIELLERKIGASIAELAKSTNWQSHTVRAALTDLRKRGYLVAREKTDGESRYRIER</sequence>
<proteinExistence type="predicted"/>
<evidence type="ECO:0000313" key="1">
    <source>
        <dbReference type="EMBL" id="OWV34378.1"/>
    </source>
</evidence>
<dbReference type="OrthoDB" id="7206991at2"/>
<evidence type="ECO:0000313" key="2">
    <source>
        <dbReference type="Proteomes" id="UP000198462"/>
    </source>
</evidence>
<gene>
    <name evidence="1" type="ORF">B5C34_13530</name>
</gene>
<protein>
    <recommendedName>
        <fullName evidence="3">DUF3489 domain-containing protein</fullName>
    </recommendedName>
</protein>
<reference evidence="2" key="1">
    <citation type="submission" date="2017-05" db="EMBL/GenBank/DDBJ databases">
        <authorList>
            <person name="Lin X."/>
        </authorList>
    </citation>
    <scope>NUCLEOTIDE SEQUENCE [LARGE SCALE GENOMIC DNA]</scope>
    <source>
        <strain evidence="2">JLT2012</strain>
    </source>
</reference>
<dbReference type="InterPro" id="IPR021880">
    <property type="entry name" value="DUF3489"/>
</dbReference>
<dbReference type="Pfam" id="PF11994">
    <property type="entry name" value="DUF3489"/>
    <property type="match status" value="1"/>
</dbReference>
<dbReference type="Gene3D" id="1.10.10.10">
    <property type="entry name" value="Winged helix-like DNA-binding domain superfamily/Winged helix DNA-binding domain"/>
    <property type="match status" value="1"/>
</dbReference>
<name>A0A219B9C8_9SPHN</name>
<dbReference type="InterPro" id="IPR036390">
    <property type="entry name" value="WH_DNA-bd_sf"/>
</dbReference>
<evidence type="ECO:0008006" key="3">
    <source>
        <dbReference type="Google" id="ProtNLM"/>
    </source>
</evidence>
<comment type="caution">
    <text evidence="1">The sequence shown here is derived from an EMBL/GenBank/DDBJ whole genome shotgun (WGS) entry which is preliminary data.</text>
</comment>
<keyword evidence="2" id="KW-1185">Reference proteome</keyword>
<dbReference type="AlphaFoldDB" id="A0A219B9C8"/>